<gene>
    <name evidence="2" type="ORF">Tco_1066932</name>
</gene>
<keyword evidence="3" id="KW-1185">Reference proteome</keyword>
<name>A0ABQ5HD77_9ASTR</name>
<reference evidence="2" key="2">
    <citation type="submission" date="2022-01" db="EMBL/GenBank/DDBJ databases">
        <authorList>
            <person name="Yamashiro T."/>
            <person name="Shiraishi A."/>
            <person name="Satake H."/>
            <person name="Nakayama K."/>
        </authorList>
    </citation>
    <scope>NUCLEOTIDE SEQUENCE</scope>
</reference>
<evidence type="ECO:0000313" key="2">
    <source>
        <dbReference type="EMBL" id="GJT85215.1"/>
    </source>
</evidence>
<feature type="compositionally biased region" description="Polar residues" evidence="1">
    <location>
        <begin position="165"/>
        <end position="195"/>
    </location>
</feature>
<comment type="caution">
    <text evidence="2">The sequence shown here is derived from an EMBL/GenBank/DDBJ whole genome shotgun (WGS) entry which is preliminary data.</text>
</comment>
<evidence type="ECO:0008006" key="4">
    <source>
        <dbReference type="Google" id="ProtNLM"/>
    </source>
</evidence>
<evidence type="ECO:0000313" key="3">
    <source>
        <dbReference type="Proteomes" id="UP001151760"/>
    </source>
</evidence>
<evidence type="ECO:0000256" key="1">
    <source>
        <dbReference type="SAM" id="MobiDB-lite"/>
    </source>
</evidence>
<organism evidence="2 3">
    <name type="scientific">Tanacetum coccineum</name>
    <dbReference type="NCBI Taxonomy" id="301880"/>
    <lineage>
        <taxon>Eukaryota</taxon>
        <taxon>Viridiplantae</taxon>
        <taxon>Streptophyta</taxon>
        <taxon>Embryophyta</taxon>
        <taxon>Tracheophyta</taxon>
        <taxon>Spermatophyta</taxon>
        <taxon>Magnoliopsida</taxon>
        <taxon>eudicotyledons</taxon>
        <taxon>Gunneridae</taxon>
        <taxon>Pentapetalae</taxon>
        <taxon>asterids</taxon>
        <taxon>campanulids</taxon>
        <taxon>Asterales</taxon>
        <taxon>Asteraceae</taxon>
        <taxon>Asteroideae</taxon>
        <taxon>Anthemideae</taxon>
        <taxon>Anthemidinae</taxon>
        <taxon>Tanacetum</taxon>
    </lineage>
</organism>
<protein>
    <recommendedName>
        <fullName evidence="4">Zinc knuckle CX2CX4HX4C</fullName>
    </recommendedName>
</protein>
<feature type="region of interest" description="Disordered" evidence="1">
    <location>
        <begin position="159"/>
        <end position="204"/>
    </location>
</feature>
<sequence length="224" mass="24409">MNTIWSIWNTLVAETPIETNANPMPSKVSADPIVQSVSIEKPSSYVGAAVGSEPETSKSKANFRSLFSENVCEGVKFSILRMVVEMDVLKESLTIGVPLIEGTRFTIETVTIEYEWKPPRCDLCKIFGHVHDHCPKKVSIPPSVVTSNIVHLLRSTSAPKKGATNAGNASKSSSMLKTTGTSSEKGKFTTSNSYSALDDESEEDVENVTYSSLLCDAWGDLEQR</sequence>
<proteinExistence type="predicted"/>
<dbReference type="EMBL" id="BQNB010019429">
    <property type="protein sequence ID" value="GJT85215.1"/>
    <property type="molecule type" value="Genomic_DNA"/>
</dbReference>
<accession>A0ABQ5HD77</accession>
<dbReference type="Proteomes" id="UP001151760">
    <property type="component" value="Unassembled WGS sequence"/>
</dbReference>
<reference evidence="2" key="1">
    <citation type="journal article" date="2022" name="Int. J. Mol. Sci.">
        <title>Draft Genome of Tanacetum Coccineum: Genomic Comparison of Closely Related Tanacetum-Family Plants.</title>
        <authorList>
            <person name="Yamashiro T."/>
            <person name="Shiraishi A."/>
            <person name="Nakayama K."/>
            <person name="Satake H."/>
        </authorList>
    </citation>
    <scope>NUCLEOTIDE SEQUENCE</scope>
</reference>